<proteinExistence type="predicted"/>
<keyword evidence="1" id="KW-0812">Transmembrane</keyword>
<gene>
    <name evidence="2" type="ORF">EM932_16990</name>
</gene>
<keyword evidence="1" id="KW-0472">Membrane</keyword>
<feature type="transmembrane region" description="Helical" evidence="1">
    <location>
        <begin position="6"/>
        <end position="31"/>
    </location>
</feature>
<comment type="caution">
    <text evidence="2">The sequence shown here is derived from an EMBL/GenBank/DDBJ whole genome shotgun (WGS) entry which is preliminary data.</text>
</comment>
<accession>A0A4S1DTE8</accession>
<sequence>MKASSLVESVIAISIISICVLVVFMVYLNVINLNKSVHYYKAKHTIEFLTQEIIKQQDYEDNIFKYEGYTVTKKATIDDEDQMVLLSFLIQTGHNEYQVNKLIPYNE</sequence>
<dbReference type="AlphaFoldDB" id="A0A4S1DTE8"/>
<evidence type="ECO:0000313" key="3">
    <source>
        <dbReference type="Proteomes" id="UP000307602"/>
    </source>
</evidence>
<name>A0A4S1DTE8_9FLAO</name>
<protein>
    <submittedName>
        <fullName evidence="2">Uncharacterized protein</fullName>
    </submittedName>
</protein>
<dbReference type="EMBL" id="SRSO01000028">
    <property type="protein sequence ID" value="TGV01055.1"/>
    <property type="molecule type" value="Genomic_DNA"/>
</dbReference>
<dbReference type="Proteomes" id="UP000307602">
    <property type="component" value="Unassembled WGS sequence"/>
</dbReference>
<keyword evidence="1" id="KW-1133">Transmembrane helix</keyword>
<evidence type="ECO:0000313" key="2">
    <source>
        <dbReference type="EMBL" id="TGV01055.1"/>
    </source>
</evidence>
<organism evidence="2 3">
    <name type="scientific">Flavivirga rizhaonensis</name>
    <dbReference type="NCBI Taxonomy" id="2559571"/>
    <lineage>
        <taxon>Bacteria</taxon>
        <taxon>Pseudomonadati</taxon>
        <taxon>Bacteroidota</taxon>
        <taxon>Flavobacteriia</taxon>
        <taxon>Flavobacteriales</taxon>
        <taxon>Flavobacteriaceae</taxon>
        <taxon>Flavivirga</taxon>
    </lineage>
</organism>
<reference evidence="2 3" key="1">
    <citation type="submission" date="2019-04" db="EMBL/GenBank/DDBJ databases">
        <authorList>
            <person name="Liu A."/>
        </authorList>
    </citation>
    <scope>NUCLEOTIDE SEQUENCE [LARGE SCALE GENOMIC DNA]</scope>
    <source>
        <strain evidence="2 3">RZ03</strain>
    </source>
</reference>
<evidence type="ECO:0000256" key="1">
    <source>
        <dbReference type="SAM" id="Phobius"/>
    </source>
</evidence>
<keyword evidence="3" id="KW-1185">Reference proteome</keyword>